<proteinExistence type="predicted"/>
<dbReference type="KEGG" id="dmm:dnm_082900"/>
<sequence length="41" mass="4756">MFNSRLRSPYNNLIIHYTNSLLKSSIEKVQLSATEQNKAFV</sequence>
<dbReference type="AlphaFoldDB" id="A0A975BVY2"/>
<organism evidence="1 2">
    <name type="scientific">Desulfonema magnum</name>
    <dbReference type="NCBI Taxonomy" id="45655"/>
    <lineage>
        <taxon>Bacteria</taxon>
        <taxon>Pseudomonadati</taxon>
        <taxon>Thermodesulfobacteriota</taxon>
        <taxon>Desulfobacteria</taxon>
        <taxon>Desulfobacterales</taxon>
        <taxon>Desulfococcaceae</taxon>
        <taxon>Desulfonema</taxon>
    </lineage>
</organism>
<name>A0A975BVY2_9BACT</name>
<gene>
    <name evidence="1" type="ORF">dnm_082900</name>
</gene>
<evidence type="ECO:0000313" key="1">
    <source>
        <dbReference type="EMBL" id="QTA92214.1"/>
    </source>
</evidence>
<reference evidence="1" key="1">
    <citation type="journal article" date="2021" name="Microb. Physiol.">
        <title>Proteogenomic Insights into the Physiology of Marine, Sulfate-Reducing, Filamentous Desulfonema limicola and Desulfonema magnum.</title>
        <authorList>
            <person name="Schnaars V."/>
            <person name="Wohlbrand L."/>
            <person name="Scheve S."/>
            <person name="Hinrichs C."/>
            <person name="Reinhardt R."/>
            <person name="Rabus R."/>
        </authorList>
    </citation>
    <scope>NUCLEOTIDE SEQUENCE</scope>
    <source>
        <strain evidence="1">4be13</strain>
    </source>
</reference>
<dbReference type="Proteomes" id="UP000663722">
    <property type="component" value="Chromosome"/>
</dbReference>
<evidence type="ECO:0000313" key="2">
    <source>
        <dbReference type="Proteomes" id="UP000663722"/>
    </source>
</evidence>
<dbReference type="EMBL" id="CP061800">
    <property type="protein sequence ID" value="QTA92214.1"/>
    <property type="molecule type" value="Genomic_DNA"/>
</dbReference>
<protein>
    <submittedName>
        <fullName evidence="1">Uncharacterized protein</fullName>
    </submittedName>
</protein>
<accession>A0A975BVY2</accession>
<keyword evidence="2" id="KW-1185">Reference proteome</keyword>